<sequence length="218" mass="23568">MNRPLLQIALDHTDLKAALESAGKVAEEVDVIEAGTILCYAEGAKAVKQIHGAYPDHTIVADLKAADAGEVVANLVFSRGANWMTCICNAPLATMEAAKKVADTYSGEIQVELYGAWSFDLAAKWLDIGIHQAIYHRGRDAAAAGQNWSDEDIQKIRHLGKMGFAVSVTGGLAPQDLSLFRGIPVKCFISGRSLYEAKDPIAAARAFKQAIRDNWNQE</sequence>
<dbReference type="PANTHER" id="PTHR35039">
    <property type="entry name" value="3-KETO-L-GULONATE-6-PHOSPHATE DECARBOXYLASE SGBH-RELATED"/>
    <property type="match status" value="1"/>
</dbReference>
<keyword evidence="1" id="KW-0456">Lyase</keyword>
<evidence type="ECO:0000313" key="4">
    <source>
        <dbReference type="EMBL" id="ADK79461.1"/>
    </source>
</evidence>
<dbReference type="HOGENOM" id="CLU_081825_0_0_12"/>
<dbReference type="GO" id="GO:0004590">
    <property type="term" value="F:orotidine-5'-phosphate decarboxylase activity"/>
    <property type="evidence" value="ECO:0007669"/>
    <property type="project" value="InterPro"/>
</dbReference>
<dbReference type="NCBIfam" id="NF009832">
    <property type="entry name" value="PRK13306.1"/>
    <property type="match status" value="1"/>
</dbReference>
<dbReference type="GO" id="GO:0006207">
    <property type="term" value="P:'de novo' pyrimidine nucleobase biosynthetic process"/>
    <property type="evidence" value="ECO:0007669"/>
    <property type="project" value="InterPro"/>
</dbReference>
<dbReference type="RefSeq" id="WP_013252925.1">
    <property type="nucleotide sequence ID" value="NC_014364.1"/>
</dbReference>
<keyword evidence="5" id="KW-1185">Reference proteome</keyword>
<dbReference type="NCBIfam" id="NF009831">
    <property type="entry name" value="PRK13305.1"/>
    <property type="match status" value="1"/>
</dbReference>
<dbReference type="PANTHER" id="PTHR35039:SF3">
    <property type="entry name" value="3-KETO-L-GULONATE-6-PHOSPHATE DECARBOXYLASE SGBH-RELATED"/>
    <property type="match status" value="1"/>
</dbReference>
<dbReference type="InterPro" id="IPR011060">
    <property type="entry name" value="RibuloseP-bd_barrel"/>
</dbReference>
<proteinExistence type="predicted"/>
<dbReference type="EMBL" id="CP002116">
    <property type="protein sequence ID" value="ADK79461.1"/>
    <property type="molecule type" value="Genomic_DNA"/>
</dbReference>
<feature type="domain" description="Orotidine 5'-phosphate decarboxylase" evidence="3">
    <location>
        <begin position="5"/>
        <end position="207"/>
    </location>
</feature>
<gene>
    <name evidence="4" type="ordered locus">Spirs_0305</name>
</gene>
<dbReference type="InterPro" id="IPR013785">
    <property type="entry name" value="Aldolase_TIM"/>
</dbReference>
<dbReference type="eggNOG" id="COG0269">
    <property type="taxonomic scope" value="Bacteria"/>
</dbReference>
<organism evidence="4 5">
    <name type="scientific">Sediminispirochaeta smaragdinae (strain DSM 11293 / JCM 15392 / SEBR 4228)</name>
    <name type="common">Spirochaeta smaragdinae</name>
    <dbReference type="NCBI Taxonomy" id="573413"/>
    <lineage>
        <taxon>Bacteria</taxon>
        <taxon>Pseudomonadati</taxon>
        <taxon>Spirochaetota</taxon>
        <taxon>Spirochaetia</taxon>
        <taxon>Spirochaetales</taxon>
        <taxon>Spirochaetaceae</taxon>
        <taxon>Sediminispirochaeta</taxon>
    </lineage>
</organism>
<dbReference type="CDD" id="cd04726">
    <property type="entry name" value="KGPDC_HPS"/>
    <property type="match status" value="1"/>
</dbReference>
<evidence type="ECO:0000256" key="2">
    <source>
        <dbReference type="ARBA" id="ARBA00023277"/>
    </source>
</evidence>
<dbReference type="SUPFAM" id="SSF51366">
    <property type="entry name" value="Ribulose-phoshate binding barrel"/>
    <property type="match status" value="1"/>
</dbReference>
<evidence type="ECO:0000256" key="1">
    <source>
        <dbReference type="ARBA" id="ARBA00023239"/>
    </source>
</evidence>
<dbReference type="OrthoDB" id="43475at2"/>
<dbReference type="KEGG" id="ssm:Spirs_0305"/>
<dbReference type="Pfam" id="PF00215">
    <property type="entry name" value="OMPdecase"/>
    <property type="match status" value="1"/>
</dbReference>
<keyword evidence="2" id="KW-0119">Carbohydrate metabolism</keyword>
<dbReference type="GO" id="GO:0019854">
    <property type="term" value="P:L-ascorbic acid catabolic process"/>
    <property type="evidence" value="ECO:0007669"/>
    <property type="project" value="TreeGrafter"/>
</dbReference>
<dbReference type="AlphaFoldDB" id="E1RAH0"/>
<accession>E1RAH0</accession>
<dbReference type="InterPro" id="IPR001754">
    <property type="entry name" value="OMPdeCOase_dom"/>
</dbReference>
<reference evidence="4 5" key="1">
    <citation type="journal article" date="2010" name="Stand. Genomic Sci.">
        <title>Complete genome sequence of Spirochaeta smaragdinae type strain (SEBR 4228).</title>
        <authorList>
            <person name="Mavromatis K."/>
            <person name="Yasawong M."/>
            <person name="Chertkov O."/>
            <person name="Lapidus A."/>
            <person name="Lucas S."/>
            <person name="Nolan M."/>
            <person name="Del Rio T.G."/>
            <person name="Tice H."/>
            <person name="Cheng J.F."/>
            <person name="Pitluck S."/>
            <person name="Liolios K."/>
            <person name="Ivanova N."/>
            <person name="Tapia R."/>
            <person name="Han C."/>
            <person name="Bruce D."/>
            <person name="Goodwin L."/>
            <person name="Pati A."/>
            <person name="Chen A."/>
            <person name="Palaniappan K."/>
            <person name="Land M."/>
            <person name="Hauser L."/>
            <person name="Chang Y.J."/>
            <person name="Jeffries C.D."/>
            <person name="Detter J.C."/>
            <person name="Rohde M."/>
            <person name="Brambilla E."/>
            <person name="Spring S."/>
            <person name="Goker M."/>
            <person name="Sikorski J."/>
            <person name="Woyke T."/>
            <person name="Bristow J."/>
            <person name="Eisen J.A."/>
            <person name="Markowitz V."/>
            <person name="Hugenholtz P."/>
            <person name="Klenk H.P."/>
            <person name="Kyrpides N.C."/>
        </authorList>
    </citation>
    <scope>NUCLEOTIDE SEQUENCE [LARGE SCALE GENOMIC DNA]</scope>
    <source>
        <strain evidence="5">DSM 11293 / JCM 15392 / SEBR 4228</strain>
    </source>
</reference>
<dbReference type="InterPro" id="IPR041710">
    <property type="entry name" value="HPS/KGPDC"/>
</dbReference>
<dbReference type="Gene3D" id="3.20.20.70">
    <property type="entry name" value="Aldolase class I"/>
    <property type="match status" value="1"/>
</dbReference>
<dbReference type="FunFam" id="3.20.20.70:FF:000022">
    <property type="entry name" value="3-keto-L-gulonate-6-phosphate decarboxylase UlaD"/>
    <property type="match status" value="1"/>
</dbReference>
<name>E1RAH0_SEDSS</name>
<dbReference type="GO" id="GO:0033982">
    <property type="term" value="F:3-dehydro-L-gulonate-6-phosphate decarboxylase activity"/>
    <property type="evidence" value="ECO:0007669"/>
    <property type="project" value="TreeGrafter"/>
</dbReference>
<evidence type="ECO:0000313" key="5">
    <source>
        <dbReference type="Proteomes" id="UP000002318"/>
    </source>
</evidence>
<dbReference type="STRING" id="573413.Spirs_0305"/>
<protein>
    <submittedName>
        <fullName evidence="4">Orotidine 5'-phosphate decarboxylase</fullName>
    </submittedName>
</protein>
<evidence type="ECO:0000259" key="3">
    <source>
        <dbReference type="SMART" id="SM00934"/>
    </source>
</evidence>
<dbReference type="SMART" id="SM00934">
    <property type="entry name" value="OMPdecase"/>
    <property type="match status" value="1"/>
</dbReference>
<dbReference type="Proteomes" id="UP000002318">
    <property type="component" value="Chromosome"/>
</dbReference>